<feature type="region of interest" description="Disordered" evidence="1">
    <location>
        <begin position="539"/>
        <end position="573"/>
    </location>
</feature>
<accession>A0A0D2BP71</accession>
<evidence type="ECO:0000256" key="1">
    <source>
        <dbReference type="SAM" id="MobiDB-lite"/>
    </source>
</evidence>
<evidence type="ECO:0000313" key="3">
    <source>
        <dbReference type="Proteomes" id="UP000053328"/>
    </source>
</evidence>
<dbReference type="AlphaFoldDB" id="A0A0D2BP71"/>
<feature type="compositionally biased region" description="Basic and acidic residues" evidence="1">
    <location>
        <begin position="811"/>
        <end position="821"/>
    </location>
</feature>
<dbReference type="VEuPathDB" id="FungiDB:PV08_01300"/>
<proteinExistence type="predicted"/>
<evidence type="ECO:0000313" key="2">
    <source>
        <dbReference type="EMBL" id="KIW20723.1"/>
    </source>
</evidence>
<organism evidence="2 3">
    <name type="scientific">Exophiala spinifera</name>
    <dbReference type="NCBI Taxonomy" id="91928"/>
    <lineage>
        <taxon>Eukaryota</taxon>
        <taxon>Fungi</taxon>
        <taxon>Dikarya</taxon>
        <taxon>Ascomycota</taxon>
        <taxon>Pezizomycotina</taxon>
        <taxon>Eurotiomycetes</taxon>
        <taxon>Chaetothyriomycetidae</taxon>
        <taxon>Chaetothyriales</taxon>
        <taxon>Herpotrichiellaceae</taxon>
        <taxon>Exophiala</taxon>
    </lineage>
</organism>
<dbReference type="EMBL" id="KN847492">
    <property type="protein sequence ID" value="KIW20723.1"/>
    <property type="molecule type" value="Genomic_DNA"/>
</dbReference>
<dbReference type="RefSeq" id="XP_016240939.1">
    <property type="nucleotide sequence ID" value="XM_016375663.1"/>
</dbReference>
<feature type="compositionally biased region" description="Acidic residues" evidence="1">
    <location>
        <begin position="864"/>
        <end position="873"/>
    </location>
</feature>
<name>A0A0D2BP71_9EURO</name>
<feature type="region of interest" description="Disordered" evidence="1">
    <location>
        <begin position="653"/>
        <end position="693"/>
    </location>
</feature>
<dbReference type="OrthoDB" id="5081713at2759"/>
<sequence>MPVDKPKLDRTVLENHGITFSEKVYRPDLPQHGTPKSHLPEHVESVRQALLRFGAVLPKTREELFEKEALEYSTIIGSVNNEGYSAKPPQSAYEKEKHEGTDWRVLRHYYTDKEVDEMQKEIVCEARRNADSKVNEATWLKFMMKYLFKEFHDNFTEVTEYKETDARWNEAHKYANYDGSITGPTGPKPDLTYGFPIHQSLHHLAEGFKDDDSVTNFSLKELGKLRTQGLISAPLSGLSNWVQNPSFEILRSHRMCFPWAVVELKPSMVPQSEIYFAYCQAANATSAALRLLEKLLERAGGPERRIPPVVAFTCIGPFIRTWLAYSSSPQEKSRCHRMVCIWSGTLTTTWGVIATRHIVDNMIFWATRVLRPKLSGYISQIRLNNRLNGTDLITPQIRLGSMHHRDQSHGSAQTASPASVKLSTHVDSSVKGSALPSSESNKANHVENNIPAAETQHDQRPSSTQENVLVAGRGIWSRPPASEEAMLAHLRQNLELETGTTPGRTPFSSQVAVVGNRPLQGQASPKLQNANCDEINSAPETASTRELSEPQTSITDASRSPSGGNASETSSPVYERTAAFLARRRILIPKSPRPRPPRNISLPISFSGHNLDDGSGNRPAPVETGANVKNSPLPGEPRFFKVPGVEAAASQEHKALRGGQETMPRTHEETQSISEADGTRGSSAQTSHDDSDLDAVVGTTSEHVADAPLLGEPADSSTNELRNEIDGLTSALSAIEVGTVSESRDIQSARHRDVANPTNQTRTYSYHVYRFLDTPDWILADALPDYSASVSDESDSEYLGDDSGYTSSAEQAEHDPSEHEQLEVTGISVAEDHVYGATNAEIQGESETASERNVDGSETSSADEPFESGDYEPSDISSDSSDGTESDSARDSSGVLVRHGSFLNESDTNKIFLAATEALWGNEIVQLETIRTRVDGLSGDQLHDIIYSTLKRIGRPIRDQISPSDLAVRDIFLPTLSKAIGRGTADTITLNDLNIFGQWRRIVRSLNGIRNSDRQSLLEACFAALACWNSLAVVHTLWNVRPPSRDECLSIGKEALELLYSHPVKCELNPATDAGQGGQS</sequence>
<dbReference type="HOGENOM" id="CLU_286197_0_0_1"/>
<reference evidence="2 3" key="1">
    <citation type="submission" date="2015-01" db="EMBL/GenBank/DDBJ databases">
        <title>The Genome Sequence of Exophiala spinifera CBS89968.</title>
        <authorList>
            <consortium name="The Broad Institute Genomics Platform"/>
            <person name="Cuomo C."/>
            <person name="de Hoog S."/>
            <person name="Gorbushina A."/>
            <person name="Stielow B."/>
            <person name="Teixiera M."/>
            <person name="Abouelleil A."/>
            <person name="Chapman S.B."/>
            <person name="Priest M."/>
            <person name="Young S.K."/>
            <person name="Wortman J."/>
            <person name="Nusbaum C."/>
            <person name="Birren B."/>
        </authorList>
    </citation>
    <scope>NUCLEOTIDE SEQUENCE [LARGE SCALE GENOMIC DNA]</scope>
    <source>
        <strain evidence="2 3">CBS 89968</strain>
    </source>
</reference>
<dbReference type="STRING" id="91928.A0A0D2BP71"/>
<feature type="compositionally biased region" description="Polar residues" evidence="1">
    <location>
        <begin position="539"/>
        <end position="572"/>
    </location>
</feature>
<protein>
    <submittedName>
        <fullName evidence="2">Uncharacterized protein</fullName>
    </submittedName>
</protein>
<dbReference type="Proteomes" id="UP000053328">
    <property type="component" value="Unassembled WGS sequence"/>
</dbReference>
<gene>
    <name evidence="2" type="ORF">PV08_01300</name>
</gene>
<feature type="region of interest" description="Disordered" evidence="1">
    <location>
        <begin position="788"/>
        <end position="821"/>
    </location>
</feature>
<keyword evidence="3" id="KW-1185">Reference proteome</keyword>
<feature type="region of interest" description="Disordered" evidence="1">
    <location>
        <begin position="402"/>
        <end position="444"/>
    </location>
</feature>
<dbReference type="GeneID" id="27328383"/>
<feature type="compositionally biased region" description="Low complexity" evidence="1">
    <location>
        <begin position="874"/>
        <end position="883"/>
    </location>
</feature>
<feature type="region of interest" description="Disordered" evidence="1">
    <location>
        <begin position="840"/>
        <end position="893"/>
    </location>
</feature>
<feature type="compositionally biased region" description="Polar residues" evidence="1">
    <location>
        <begin position="409"/>
        <end position="444"/>
    </location>
</feature>